<dbReference type="InterPro" id="IPR006638">
    <property type="entry name" value="Elp3/MiaA/NifB-like_rSAM"/>
</dbReference>
<dbReference type="Pfam" id="PF00919">
    <property type="entry name" value="UPF0004"/>
    <property type="match status" value="1"/>
</dbReference>
<comment type="similarity">
    <text evidence="2">Belongs to the methylthiotransferase family. MiaB subfamily.</text>
</comment>
<dbReference type="PANTHER" id="PTHR43020">
    <property type="entry name" value="CDK5 REGULATORY SUBUNIT-ASSOCIATED PROTEIN 1"/>
    <property type="match status" value="1"/>
</dbReference>
<dbReference type="SFLD" id="SFLDG01061">
    <property type="entry name" value="methylthiotransferase"/>
    <property type="match status" value="2"/>
</dbReference>
<dbReference type="RefSeq" id="XP_007511576.1">
    <property type="nucleotide sequence ID" value="XM_007511514.1"/>
</dbReference>
<evidence type="ECO:0000256" key="4">
    <source>
        <dbReference type="ARBA" id="ARBA00022691"/>
    </source>
</evidence>
<dbReference type="PROSITE" id="PS01278">
    <property type="entry name" value="MTTASE_RADICAL"/>
    <property type="match status" value="1"/>
</dbReference>
<dbReference type="PROSITE" id="PS50926">
    <property type="entry name" value="TRAM"/>
    <property type="match status" value="1"/>
</dbReference>
<dbReference type="InterPro" id="IPR007197">
    <property type="entry name" value="rSAM"/>
</dbReference>
<dbReference type="OrthoDB" id="190098at2759"/>
<dbReference type="GO" id="GO:0051539">
    <property type="term" value="F:4 iron, 4 sulfur cluster binding"/>
    <property type="evidence" value="ECO:0007669"/>
    <property type="project" value="UniProtKB-KW"/>
</dbReference>
<dbReference type="KEGG" id="bpg:Bathy08g00720"/>
<dbReference type="InterPro" id="IPR013848">
    <property type="entry name" value="Methylthiotransferase_N"/>
</dbReference>
<keyword evidence="3" id="KW-0004">4Fe-4S</keyword>
<dbReference type="Proteomes" id="UP000198341">
    <property type="component" value="Chromosome 8"/>
</dbReference>
<feature type="compositionally biased region" description="Basic and acidic residues" evidence="8">
    <location>
        <begin position="233"/>
        <end position="247"/>
    </location>
</feature>
<keyword evidence="5" id="KW-0479">Metal-binding</keyword>
<dbReference type="InterPro" id="IPR058240">
    <property type="entry name" value="rSAM_sf"/>
</dbReference>
<dbReference type="GO" id="GO:0005829">
    <property type="term" value="C:cytosol"/>
    <property type="evidence" value="ECO:0007669"/>
    <property type="project" value="TreeGrafter"/>
</dbReference>
<name>K8EHR5_9CHLO</name>
<dbReference type="Pfam" id="PF04055">
    <property type="entry name" value="Radical_SAM"/>
    <property type="match status" value="1"/>
</dbReference>
<feature type="domain" description="Radical SAM core" evidence="11">
    <location>
        <begin position="273"/>
        <end position="543"/>
    </location>
</feature>
<evidence type="ECO:0000256" key="6">
    <source>
        <dbReference type="ARBA" id="ARBA00023004"/>
    </source>
</evidence>
<dbReference type="GO" id="GO:0035597">
    <property type="term" value="F:tRNA-2-methylthio-N(6)-dimethylallyladenosine(37) synthase activity"/>
    <property type="evidence" value="ECO:0007669"/>
    <property type="project" value="TreeGrafter"/>
</dbReference>
<dbReference type="PROSITE" id="PS51449">
    <property type="entry name" value="MTTASE_N"/>
    <property type="match status" value="1"/>
</dbReference>
<keyword evidence="6" id="KW-0408">Iron</keyword>
<dbReference type="FunFam" id="3.40.50.12160:FF:000003">
    <property type="entry name" value="CDK5 regulatory subunit-associated protein 1"/>
    <property type="match status" value="1"/>
</dbReference>
<evidence type="ECO:0000259" key="10">
    <source>
        <dbReference type="PROSITE" id="PS51449"/>
    </source>
</evidence>
<dbReference type="InterPro" id="IPR020612">
    <property type="entry name" value="Methylthiotransferase_CS"/>
</dbReference>
<evidence type="ECO:0000259" key="11">
    <source>
        <dbReference type="PROSITE" id="PS51918"/>
    </source>
</evidence>
<keyword evidence="4" id="KW-0949">S-adenosyl-L-methionine</keyword>
<feature type="region of interest" description="Disordered" evidence="8">
    <location>
        <begin position="43"/>
        <end position="64"/>
    </location>
</feature>
<dbReference type="SFLD" id="SFLDS00029">
    <property type="entry name" value="Radical_SAM"/>
    <property type="match status" value="2"/>
</dbReference>
<dbReference type="EMBL" id="FO082271">
    <property type="protein sequence ID" value="CCO17697.1"/>
    <property type="molecule type" value="Genomic_DNA"/>
</dbReference>
<protein>
    <submittedName>
        <fullName evidence="12">CDK5 regulatory subunit-associated protein 1</fullName>
    </submittedName>
</protein>
<dbReference type="InterPro" id="IPR005839">
    <property type="entry name" value="Methylthiotransferase"/>
</dbReference>
<comment type="cofactor">
    <cofactor evidence="1">
        <name>[4Fe-4S] cluster</name>
        <dbReference type="ChEBI" id="CHEBI:49883"/>
    </cofactor>
</comment>
<sequence>MLSSSCIRRGQRRALGLSRCLLRNASLSSSFSFASYSTRRERRQLFKEEQKPEQQHDDDTFFPEKNERRTAYIETYGCQMNAADSEVIAAVLTSHGYEIIESKEKMISMTSPPEVILVNTCAIRDKAEERVKTRLRQFRSDTTKKSSFSTQQKKKKKAVIGVLGCMGERIKGDLLKKDSKGVRLADIVAGPDSYRDLPRLIENAISNNNSNNSIGKKEKKKKKEDDDNEEKNDDGNESSRKRFEPKITETMNVELSTTETYSEIFPMRRGRVEDMSTSAFVTIQRGCDNMCAFCIVPFTRGRERSRDSASILEEAKKRFYEENAREIVLLGQNVNSYSDKSHAAAAEEESSSSSSNTATTTTSNEVYAEGFKSVYMPSRNHEYDFAKLLKDVCAISPELRVRFTSPHPKDFPDNLLQTISDTPNASKLLHMPAQSGSTSALERMNRGYSREAYMNLIDKAKAIIPDVAFSSDFISGFCGETEEEHKDTISLLKRVQYEQAFTFAYSLREKTAASKKLTDDVPEEVKQRRLAEVIETFREAAKEKAKGEIGKTHLVLVEGTSKRDDAKATGRADNGKRVVFMNNDESKKGEYAEVRIREAGMNTLIGDFVKKTTAKAFYDANAGKAWYA</sequence>
<dbReference type="Pfam" id="PF01938">
    <property type="entry name" value="TRAM"/>
    <property type="match status" value="1"/>
</dbReference>
<keyword evidence="13" id="KW-1185">Reference proteome</keyword>
<feature type="compositionally biased region" description="Low complexity" evidence="8">
    <location>
        <begin position="205"/>
        <end position="214"/>
    </location>
</feature>
<feature type="region of interest" description="Disordered" evidence="8">
    <location>
        <begin position="205"/>
        <end position="248"/>
    </location>
</feature>
<dbReference type="InterPro" id="IPR006463">
    <property type="entry name" value="MiaB_methiolase"/>
</dbReference>
<dbReference type="Gene3D" id="3.40.50.12160">
    <property type="entry name" value="Methylthiotransferase, N-terminal domain"/>
    <property type="match status" value="1"/>
</dbReference>
<dbReference type="PANTHER" id="PTHR43020:SF2">
    <property type="entry name" value="MITOCHONDRIAL TRNA METHYLTHIOTRANSFERASE CDK5RAP1"/>
    <property type="match status" value="1"/>
</dbReference>
<reference evidence="12 13" key="1">
    <citation type="submission" date="2011-10" db="EMBL/GenBank/DDBJ databases">
        <authorList>
            <person name="Genoscope - CEA"/>
        </authorList>
    </citation>
    <scope>NUCLEOTIDE SEQUENCE [LARGE SCALE GENOMIC DNA]</scope>
    <source>
        <strain evidence="12 13">RCC 1105</strain>
    </source>
</reference>
<evidence type="ECO:0000256" key="7">
    <source>
        <dbReference type="ARBA" id="ARBA00023014"/>
    </source>
</evidence>
<gene>
    <name evidence="12" type="ORF">Bathy08g00720</name>
</gene>
<dbReference type="eggNOG" id="KOG2492">
    <property type="taxonomic scope" value="Eukaryota"/>
</dbReference>
<organism evidence="12 13">
    <name type="scientific">Bathycoccus prasinos</name>
    <dbReference type="NCBI Taxonomy" id="41875"/>
    <lineage>
        <taxon>Eukaryota</taxon>
        <taxon>Viridiplantae</taxon>
        <taxon>Chlorophyta</taxon>
        <taxon>Mamiellophyceae</taxon>
        <taxon>Mamiellales</taxon>
        <taxon>Bathycoccaceae</taxon>
        <taxon>Bathycoccus</taxon>
    </lineage>
</organism>
<dbReference type="GeneID" id="19014051"/>
<evidence type="ECO:0000313" key="13">
    <source>
        <dbReference type="Proteomes" id="UP000198341"/>
    </source>
</evidence>
<dbReference type="SFLD" id="SFLDF00273">
    <property type="entry name" value="(dimethylallyl)adenosine_tRNA"/>
    <property type="match status" value="1"/>
</dbReference>
<dbReference type="AlphaFoldDB" id="K8EHR5"/>
<dbReference type="SFLD" id="SFLDF00413">
    <property type="entry name" value="CDK5RAP1"/>
    <property type="match status" value="1"/>
</dbReference>
<feature type="region of interest" description="Disordered" evidence="8">
    <location>
        <begin position="340"/>
        <end position="362"/>
    </location>
</feature>
<evidence type="ECO:0000259" key="9">
    <source>
        <dbReference type="PROSITE" id="PS50926"/>
    </source>
</evidence>
<dbReference type="GO" id="GO:0005739">
    <property type="term" value="C:mitochondrion"/>
    <property type="evidence" value="ECO:0007669"/>
    <property type="project" value="TreeGrafter"/>
</dbReference>
<dbReference type="SMART" id="SM00729">
    <property type="entry name" value="Elp3"/>
    <property type="match status" value="1"/>
</dbReference>
<evidence type="ECO:0000256" key="8">
    <source>
        <dbReference type="SAM" id="MobiDB-lite"/>
    </source>
</evidence>
<proteinExistence type="inferred from homology"/>
<evidence type="ECO:0000256" key="1">
    <source>
        <dbReference type="ARBA" id="ARBA00001966"/>
    </source>
</evidence>
<feature type="domain" description="TRAM" evidence="9">
    <location>
        <begin position="546"/>
        <end position="610"/>
    </location>
</feature>
<dbReference type="GO" id="GO:0046872">
    <property type="term" value="F:metal ion binding"/>
    <property type="evidence" value="ECO:0007669"/>
    <property type="project" value="UniProtKB-KW"/>
</dbReference>
<dbReference type="STRING" id="41875.K8EHR5"/>
<dbReference type="Gene3D" id="3.80.30.20">
    <property type="entry name" value="tm_1862 like domain"/>
    <property type="match status" value="1"/>
</dbReference>
<dbReference type="InterPro" id="IPR023404">
    <property type="entry name" value="rSAM_horseshoe"/>
</dbReference>
<dbReference type="InterPro" id="IPR002792">
    <property type="entry name" value="TRAM_dom"/>
</dbReference>
<evidence type="ECO:0000256" key="5">
    <source>
        <dbReference type="ARBA" id="ARBA00022723"/>
    </source>
</evidence>
<dbReference type="SFLD" id="SFLDG01082">
    <property type="entry name" value="B12-binding_domain_containing"/>
    <property type="match status" value="1"/>
</dbReference>
<dbReference type="InterPro" id="IPR038135">
    <property type="entry name" value="Methylthiotransferase_N_sf"/>
</dbReference>
<feature type="compositionally biased region" description="Low complexity" evidence="8">
    <location>
        <begin position="351"/>
        <end position="362"/>
    </location>
</feature>
<feature type="domain" description="MTTase N-terminal" evidence="10">
    <location>
        <begin position="69"/>
        <end position="206"/>
    </location>
</feature>
<evidence type="ECO:0000313" key="12">
    <source>
        <dbReference type="EMBL" id="CCO17697.1"/>
    </source>
</evidence>
<evidence type="ECO:0000256" key="3">
    <source>
        <dbReference type="ARBA" id="ARBA00022485"/>
    </source>
</evidence>
<accession>K8EHR5</accession>
<evidence type="ECO:0000256" key="2">
    <source>
        <dbReference type="ARBA" id="ARBA00009815"/>
    </source>
</evidence>
<keyword evidence="7" id="KW-0411">Iron-sulfur</keyword>
<dbReference type="PROSITE" id="PS51918">
    <property type="entry name" value="RADICAL_SAM"/>
    <property type="match status" value="1"/>
</dbReference>
<dbReference type="SUPFAM" id="SSF102114">
    <property type="entry name" value="Radical SAM enzymes"/>
    <property type="match status" value="1"/>
</dbReference>